<dbReference type="Proteomes" id="UP000637643">
    <property type="component" value="Unassembled WGS sequence"/>
</dbReference>
<dbReference type="AlphaFoldDB" id="A0A917FCK6"/>
<organism evidence="1 2">
    <name type="scientific">Paenibacillus albidus</name>
    <dbReference type="NCBI Taxonomy" id="2041023"/>
    <lineage>
        <taxon>Bacteria</taxon>
        <taxon>Bacillati</taxon>
        <taxon>Bacillota</taxon>
        <taxon>Bacilli</taxon>
        <taxon>Bacillales</taxon>
        <taxon>Paenibacillaceae</taxon>
        <taxon>Paenibacillus</taxon>
    </lineage>
</organism>
<reference evidence="1" key="1">
    <citation type="journal article" date="2014" name="Int. J. Syst. Evol. Microbiol.">
        <title>Complete genome sequence of Corynebacterium casei LMG S-19264T (=DSM 44701T), isolated from a smear-ripened cheese.</title>
        <authorList>
            <consortium name="US DOE Joint Genome Institute (JGI-PGF)"/>
            <person name="Walter F."/>
            <person name="Albersmeier A."/>
            <person name="Kalinowski J."/>
            <person name="Ruckert C."/>
        </authorList>
    </citation>
    <scope>NUCLEOTIDE SEQUENCE</scope>
    <source>
        <strain evidence="1">CGMCC 1.16134</strain>
    </source>
</reference>
<dbReference type="RefSeq" id="WP_189021974.1">
    <property type="nucleotide sequence ID" value="NZ_BMKR01000002.1"/>
</dbReference>
<proteinExistence type="predicted"/>
<reference evidence="1" key="2">
    <citation type="submission" date="2020-09" db="EMBL/GenBank/DDBJ databases">
        <authorList>
            <person name="Sun Q."/>
            <person name="Zhou Y."/>
        </authorList>
    </citation>
    <scope>NUCLEOTIDE SEQUENCE</scope>
    <source>
        <strain evidence="1">CGMCC 1.16134</strain>
    </source>
</reference>
<name>A0A917FCK6_9BACL</name>
<protein>
    <submittedName>
        <fullName evidence="1">Uncharacterized protein</fullName>
    </submittedName>
</protein>
<sequence length="186" mass="21556">MTQFYYIAASRELPTGSFGQKKTVMTLLQYVTEVNPSAKDQLPMQILLEKYPEGDGLIEVYETEEDAAGLYITGPILDQDSSRVFRHPLVYQVSPENGSFMINEEISQTHPTSYQTSKKCLTELFNYLNRNVELGEELELYSSWAHGRERFTDTPKKELDLVLQLSTFHLGGEFEWKDRQFIRVRK</sequence>
<dbReference type="EMBL" id="BMKR01000002">
    <property type="protein sequence ID" value="GGF62366.1"/>
    <property type="molecule type" value="Genomic_DNA"/>
</dbReference>
<accession>A0A917FCK6</accession>
<evidence type="ECO:0000313" key="2">
    <source>
        <dbReference type="Proteomes" id="UP000637643"/>
    </source>
</evidence>
<evidence type="ECO:0000313" key="1">
    <source>
        <dbReference type="EMBL" id="GGF62366.1"/>
    </source>
</evidence>
<comment type="caution">
    <text evidence="1">The sequence shown here is derived from an EMBL/GenBank/DDBJ whole genome shotgun (WGS) entry which is preliminary data.</text>
</comment>
<gene>
    <name evidence="1" type="ORF">GCM10010912_04380</name>
</gene>
<keyword evidence="2" id="KW-1185">Reference proteome</keyword>